<evidence type="ECO:0000256" key="3">
    <source>
        <dbReference type="ARBA" id="ARBA00022827"/>
    </source>
</evidence>
<dbReference type="InterPro" id="IPR036188">
    <property type="entry name" value="FAD/NAD-bd_sf"/>
</dbReference>
<dbReference type="InterPro" id="IPR050315">
    <property type="entry name" value="FAD-oxidoreductase_2"/>
</dbReference>
<dbReference type="PANTHER" id="PTHR43400:SF10">
    <property type="entry name" value="3-OXOSTEROID 1-DEHYDROGENASE"/>
    <property type="match status" value="1"/>
</dbReference>
<dbReference type="PANTHER" id="PTHR43400">
    <property type="entry name" value="FUMARATE REDUCTASE"/>
    <property type="match status" value="1"/>
</dbReference>
<dbReference type="NCBIfam" id="NF005512">
    <property type="entry name" value="PRK07121.1-5"/>
    <property type="match status" value="1"/>
</dbReference>
<evidence type="ECO:0000256" key="1">
    <source>
        <dbReference type="ARBA" id="ARBA00001974"/>
    </source>
</evidence>
<dbReference type="Gene3D" id="3.90.700.10">
    <property type="entry name" value="Succinate dehydrogenase/fumarate reductase flavoprotein, catalytic domain"/>
    <property type="match status" value="1"/>
</dbReference>
<dbReference type="InterPro" id="IPR027477">
    <property type="entry name" value="Succ_DH/fumarate_Rdtase_cat_sf"/>
</dbReference>
<keyword evidence="3" id="KW-0274">FAD</keyword>
<dbReference type="Pfam" id="PF00890">
    <property type="entry name" value="FAD_binding_2"/>
    <property type="match status" value="1"/>
</dbReference>
<comment type="cofactor">
    <cofactor evidence="1">
        <name>FAD</name>
        <dbReference type="ChEBI" id="CHEBI:57692"/>
    </cofactor>
</comment>
<evidence type="ECO:0000256" key="5">
    <source>
        <dbReference type="SAM" id="MobiDB-lite"/>
    </source>
</evidence>
<protein>
    <submittedName>
        <fullName evidence="7">FAD-binding protein</fullName>
    </submittedName>
</protein>
<dbReference type="EMBL" id="BAABKQ010000001">
    <property type="protein sequence ID" value="GAA4811174.1"/>
    <property type="molecule type" value="Genomic_DNA"/>
</dbReference>
<evidence type="ECO:0000313" key="8">
    <source>
        <dbReference type="Proteomes" id="UP001500839"/>
    </source>
</evidence>
<proteinExistence type="predicted"/>
<comment type="caution">
    <text evidence="7">The sequence shown here is derived from an EMBL/GenBank/DDBJ whole genome shotgun (WGS) entry which is preliminary data.</text>
</comment>
<gene>
    <name evidence="7" type="ORF">GCM10023353_14630</name>
</gene>
<feature type="compositionally biased region" description="Basic and acidic residues" evidence="5">
    <location>
        <begin position="1"/>
        <end position="11"/>
    </location>
</feature>
<keyword evidence="2" id="KW-0285">Flavoprotein</keyword>
<accession>A0ABP9CH94</accession>
<keyword evidence="4" id="KW-0560">Oxidoreductase</keyword>
<reference evidence="8" key="1">
    <citation type="journal article" date="2019" name="Int. J. Syst. Evol. Microbiol.">
        <title>The Global Catalogue of Microorganisms (GCM) 10K type strain sequencing project: providing services to taxonomists for standard genome sequencing and annotation.</title>
        <authorList>
            <consortium name="The Broad Institute Genomics Platform"/>
            <consortium name="The Broad Institute Genome Sequencing Center for Infectious Disease"/>
            <person name="Wu L."/>
            <person name="Ma J."/>
        </authorList>
    </citation>
    <scope>NUCLEOTIDE SEQUENCE [LARGE SCALE GENOMIC DNA]</scope>
    <source>
        <strain evidence="8">JCM 18542</strain>
    </source>
</reference>
<dbReference type="Proteomes" id="UP001500839">
    <property type="component" value="Unassembled WGS sequence"/>
</dbReference>
<dbReference type="NCBIfam" id="NF005510">
    <property type="entry name" value="PRK07121.1-3"/>
    <property type="match status" value="1"/>
</dbReference>
<feature type="region of interest" description="Disordered" evidence="5">
    <location>
        <begin position="1"/>
        <end position="50"/>
    </location>
</feature>
<dbReference type="Gene3D" id="3.50.50.60">
    <property type="entry name" value="FAD/NAD(P)-binding domain"/>
    <property type="match status" value="1"/>
</dbReference>
<name>A0ABP9CH94_9ACTN</name>
<feature type="domain" description="FAD-dependent oxidoreductase 2 FAD-binding" evidence="6">
    <location>
        <begin position="60"/>
        <end position="509"/>
    </location>
</feature>
<evidence type="ECO:0000313" key="7">
    <source>
        <dbReference type="EMBL" id="GAA4811174.1"/>
    </source>
</evidence>
<evidence type="ECO:0000259" key="6">
    <source>
        <dbReference type="Pfam" id="PF00890"/>
    </source>
</evidence>
<keyword evidence="8" id="KW-1185">Reference proteome</keyword>
<dbReference type="SUPFAM" id="SSF51905">
    <property type="entry name" value="FAD/NAD(P)-binding domain"/>
    <property type="match status" value="1"/>
</dbReference>
<evidence type="ECO:0000256" key="4">
    <source>
        <dbReference type="ARBA" id="ARBA00023002"/>
    </source>
</evidence>
<sequence length="530" mass="55836">MSDPNARETRSAPRRRLGYTRCMTHTTPRPGAPSSPDSVRPLRIDSPTGAGVPEWDVEADVVVVGYGIAGACAAIEAARTGAQVVILERAGGWGGAAALAGGFIYMGGGTALQRALGFDDDVENMKAFLTAAMGPGADRAKLDAYCEGSVAHYDWLVDAGVRFKPSFFGEPGWEPPADDGLMYTGGENAAPFTSVAAAAPRGHVPQMSAKKAGEQSAGLMLMTPLSERIAELGVRSEYDVTTRRLVVSADDDGDRVVGVIGTRFGKELTVRARRGVVLAAGSFTYNDAMMRAHVPLLAGRPGSAVEQHDGRAIRMGQAVGADLMHMDAAEVAIHCDPQMMVRGILVNGRGQRFVTEDTYPGRIGQEMALHQGNEAYLVLDERAYEEAGSTVSATPFLRFRPKWVGETVAEVESEAGLPEGSLQATVELYNRHAARGEDPMFGKNAQWLRPLEGNIAVIDLRGRTGGFALGGLRTDPDSRVLHVDGDPVPGLFAAGRCTSGLAAWGYASGASLGDGSFFGRRAGISAAAAS</sequence>
<dbReference type="InterPro" id="IPR003953">
    <property type="entry name" value="FAD-dep_OxRdtase_2_FAD-bd"/>
</dbReference>
<organism evidence="7 8">
    <name type="scientific">Tomitella cavernea</name>
    <dbReference type="NCBI Taxonomy" id="1387982"/>
    <lineage>
        <taxon>Bacteria</taxon>
        <taxon>Bacillati</taxon>
        <taxon>Actinomycetota</taxon>
        <taxon>Actinomycetes</taxon>
        <taxon>Mycobacteriales</taxon>
        <taxon>Tomitella</taxon>
    </lineage>
</organism>
<evidence type="ECO:0000256" key="2">
    <source>
        <dbReference type="ARBA" id="ARBA00022630"/>
    </source>
</evidence>
<dbReference type="SUPFAM" id="SSF56425">
    <property type="entry name" value="Succinate dehydrogenase/fumarate reductase flavoprotein, catalytic domain"/>
    <property type="match status" value="1"/>
</dbReference>